<feature type="domain" description="DUF4384" evidence="1">
    <location>
        <begin position="334"/>
        <end position="415"/>
    </location>
</feature>
<dbReference type="EMBL" id="JBHFNQ010000079">
    <property type="protein sequence ID" value="MFB2877248.1"/>
    <property type="molecule type" value="Genomic_DNA"/>
</dbReference>
<name>A0ABV4X389_9CYAN</name>
<dbReference type="InterPro" id="IPR025493">
    <property type="entry name" value="DUF4384"/>
</dbReference>
<dbReference type="RefSeq" id="WP_413270356.1">
    <property type="nucleotide sequence ID" value="NZ_JBHFNQ010000079.1"/>
</dbReference>
<reference evidence="2 3" key="1">
    <citation type="submission" date="2024-09" db="EMBL/GenBank/DDBJ databases">
        <title>Floridaenema gen nov. (Aerosakkonemataceae, Aerosakkonematales ord. nov., Cyanobacteria) from benthic tropical and subtropical fresh waters, with the description of four new species.</title>
        <authorList>
            <person name="Moretto J.A."/>
            <person name="Berthold D.E."/>
            <person name="Lefler F.W."/>
            <person name="Huang I.-S."/>
            <person name="Laughinghouse H. IV."/>
        </authorList>
    </citation>
    <scope>NUCLEOTIDE SEQUENCE [LARGE SCALE GENOMIC DNA]</scope>
    <source>
        <strain evidence="2 3">BLCC-F46</strain>
    </source>
</reference>
<proteinExistence type="predicted"/>
<comment type="caution">
    <text evidence="2">The sequence shown here is derived from an EMBL/GenBank/DDBJ whole genome shotgun (WGS) entry which is preliminary data.</text>
</comment>
<protein>
    <submittedName>
        <fullName evidence="2">DUF4384 domain-containing protein</fullName>
    </submittedName>
</protein>
<sequence length="483" mass="52831">MGVAKGVVIASAQRNQLAFDVPFNDFYAGAFTYLMTQYLWQESSGISNLIADIRREIKFLSAQVPLVDIQSSNFHQQPVYFINKSMLPVDAVITSVSGNQAKVWLGGLDRETLGAFGQEAVFKDVNGAGEVRLQSRQGLIASGIVKGEVKSGTLLQESVRVIPADLKLGIGLDVSLENEIEVAKQALSKINRIAAILPQDGNLLYAGEVQYILGRMTASYRQQLPNSSSVPVAGSIGLFSPGLELIPNSFGSAGESVTSAIARLEPKLKALLATRIVKMTLNANSSKLNIEISMHQEGQSTQLVGKAFTIRGTQIQNREQVQNSQLVSQQLPISTPFQFRVKNNESRPLYLSILVLQPDGAIVVLFPNQWRASEETTKLEARESLVIPDPNKDDFQMVTQAKGIGEVLVIASLSPLKRALLKLQTLATELRIDRGFVVPTVEAMNDLLADLSNDEEERNGVTTMRRRIYTTEMAALSITFEVI</sequence>
<evidence type="ECO:0000259" key="1">
    <source>
        <dbReference type="Pfam" id="PF14326"/>
    </source>
</evidence>
<dbReference type="Pfam" id="PF14326">
    <property type="entry name" value="DUF4384"/>
    <property type="match status" value="1"/>
</dbReference>
<evidence type="ECO:0000313" key="2">
    <source>
        <dbReference type="EMBL" id="MFB2877248.1"/>
    </source>
</evidence>
<accession>A0ABV4X389</accession>
<dbReference type="Proteomes" id="UP001576774">
    <property type="component" value="Unassembled WGS sequence"/>
</dbReference>
<organism evidence="2 3">
    <name type="scientific">Floridaenema aerugineum BLCC-F46</name>
    <dbReference type="NCBI Taxonomy" id="3153654"/>
    <lineage>
        <taxon>Bacteria</taxon>
        <taxon>Bacillati</taxon>
        <taxon>Cyanobacteriota</taxon>
        <taxon>Cyanophyceae</taxon>
        <taxon>Oscillatoriophycideae</taxon>
        <taxon>Aerosakkonematales</taxon>
        <taxon>Aerosakkonemataceae</taxon>
        <taxon>Floridanema</taxon>
        <taxon>Floridanema aerugineum</taxon>
    </lineage>
</organism>
<keyword evidence="3" id="KW-1185">Reference proteome</keyword>
<gene>
    <name evidence="2" type="ORF">ACE1CC_10215</name>
</gene>
<evidence type="ECO:0000313" key="3">
    <source>
        <dbReference type="Proteomes" id="UP001576774"/>
    </source>
</evidence>